<dbReference type="InterPro" id="IPR029064">
    <property type="entry name" value="Ribosomal_eL30-like_sf"/>
</dbReference>
<gene>
    <name evidence="1" type="ORF">H9964_02955</name>
</gene>
<accession>A0A9D2G3I4</accession>
<dbReference type="EMBL" id="DXBB01000049">
    <property type="protein sequence ID" value="HIZ72523.1"/>
    <property type="molecule type" value="Genomic_DNA"/>
</dbReference>
<evidence type="ECO:0000313" key="1">
    <source>
        <dbReference type="EMBL" id="HIZ72523.1"/>
    </source>
</evidence>
<dbReference type="SUPFAM" id="SSF55315">
    <property type="entry name" value="L30e-like"/>
    <property type="match status" value="1"/>
</dbReference>
<reference evidence="1" key="2">
    <citation type="submission" date="2021-04" db="EMBL/GenBank/DDBJ databases">
        <authorList>
            <person name="Gilroy R."/>
        </authorList>
    </citation>
    <scope>NUCLEOTIDE SEQUENCE</scope>
    <source>
        <strain evidence="1">ChiW7-2402</strain>
    </source>
</reference>
<name>A0A9D2G3I4_9FIRM</name>
<comment type="caution">
    <text evidence="1">The sequence shown here is derived from an EMBL/GenBank/DDBJ whole genome shotgun (WGS) entry which is preliminary data.</text>
</comment>
<organism evidence="1 2">
    <name type="scientific">Candidatus Gallimonas intestinavium</name>
    <dbReference type="NCBI Taxonomy" id="2838603"/>
    <lineage>
        <taxon>Bacteria</taxon>
        <taxon>Bacillati</taxon>
        <taxon>Bacillota</taxon>
        <taxon>Clostridia</taxon>
        <taxon>Candidatus Gallimonas</taxon>
    </lineage>
</organism>
<proteinExistence type="predicted"/>
<evidence type="ECO:0008006" key="3">
    <source>
        <dbReference type="Google" id="ProtNLM"/>
    </source>
</evidence>
<evidence type="ECO:0000313" key="2">
    <source>
        <dbReference type="Proteomes" id="UP000824102"/>
    </source>
</evidence>
<protein>
    <recommendedName>
        <fullName evidence="3">Ribosomal protein L7Ae/L30e/S12e/Gadd45 domain-containing protein</fullName>
    </recommendedName>
</protein>
<dbReference type="Proteomes" id="UP000824102">
    <property type="component" value="Unassembled WGS sequence"/>
</dbReference>
<reference evidence="1" key="1">
    <citation type="journal article" date="2021" name="PeerJ">
        <title>Extensive microbial diversity within the chicken gut microbiome revealed by metagenomics and culture.</title>
        <authorList>
            <person name="Gilroy R."/>
            <person name="Ravi A."/>
            <person name="Getino M."/>
            <person name="Pursley I."/>
            <person name="Horton D.L."/>
            <person name="Alikhan N.F."/>
            <person name="Baker D."/>
            <person name="Gharbi K."/>
            <person name="Hall N."/>
            <person name="Watson M."/>
            <person name="Adriaenssens E.M."/>
            <person name="Foster-Nyarko E."/>
            <person name="Jarju S."/>
            <person name="Secka A."/>
            <person name="Antonio M."/>
            <person name="Oren A."/>
            <person name="Chaudhuri R.R."/>
            <person name="La Ragione R."/>
            <person name="Hildebrand F."/>
            <person name="Pallen M.J."/>
        </authorList>
    </citation>
    <scope>NUCLEOTIDE SEQUENCE</scope>
    <source>
        <strain evidence="1">ChiW7-2402</strain>
    </source>
</reference>
<dbReference type="AlphaFoldDB" id="A0A9D2G3I4"/>
<sequence>MERSKTESYLGFARRAGKLTLGINGTAASKKVFLLVADEGASENSKKEIQKLRARFSCPLVWVEGLGGMVGKEGCRLAAVRDRGLAAAIGREHPEALQEEERP</sequence>
<dbReference type="Gene3D" id="3.30.1330.30">
    <property type="match status" value="1"/>
</dbReference>